<name>A0A7R8H5E8_LEPSM</name>
<dbReference type="Proteomes" id="UP000675881">
    <property type="component" value="Chromosome 2"/>
</dbReference>
<dbReference type="PANTHER" id="PTHR21119">
    <property type="entry name" value="C2 DOMAIN-CONTAINING PROTEIN"/>
    <property type="match status" value="1"/>
</dbReference>
<dbReference type="Gene3D" id="2.60.40.150">
    <property type="entry name" value="C2 domain"/>
    <property type="match status" value="1"/>
</dbReference>
<sequence>MAEDLADRLDDIICSFDKVIPGNFEGVILTLGVWALAGAIVYCISVFVSNSVKEENEKKLIQNKKQNGDMSQSPIVAKDEQRKKEKEEDLMKETELQPRERPKADHMVEQRGEVIEELIIPAKAYVCGSKKIDNPTNGIIPYSTTKADLFVGEIEEDIILPSFAYKCGDDSIPPPLTMVQIKKAVEWVNSCFERLCEAFTLDLLKQNWIENLNDYIKSLEDKVSVIVTDIVRSTHENKCPIFSNIVSQTQQRDNITVTADINATLILKLSVSESHSHPRKYYTFNITKLRGRLSISILNCDRIVIIKLDGWPEIQTELDGHDDSHPFVSDIVVSALRGTTMTLDMDDFLEGTIFPVFSRDKNIQTDENPPNSLFQSGNTFFIKNKSKDGRKGINSRALSVLVVKASGLSTTCHPFVILELDEPSQKFKTGLNQSLMWNEDFTLHLSPLSKEILFEVWDIVEGEEQFLGLGIVAIDELLISPSQRHVIPLQGRPFASRNDTHNGLLTIQFILSELNKDVALNRSFEQAAVSLNQSSLLGVNEHKTILKITKRDGLNAPCEDSEGSEMSMGKRDESPLTRSRNRKKRKLVSTLKKRITGRSFSIGSFGDSRDTSSARAKQDALEQSRSISVDRAYSLSNVNVLDGKSNLGKIQAISTGTFISEESSLVMEVDENNIKKYYLIPAEIAAKEKISMKGTKLHIFMDHIFVAKHIKRGKMCEVCSSNIPFRLRKQGYICRDCQIVCHKPCHIQVATHCLESSLPAMDILHIKKDL</sequence>
<feature type="region of interest" description="Disordered" evidence="3">
    <location>
        <begin position="61"/>
        <end position="105"/>
    </location>
</feature>
<evidence type="ECO:0000256" key="4">
    <source>
        <dbReference type="SAM" id="Phobius"/>
    </source>
</evidence>
<dbReference type="InterPro" id="IPR035892">
    <property type="entry name" value="C2_domain_sf"/>
</dbReference>
<keyword evidence="4" id="KW-1133">Transmembrane helix</keyword>
<evidence type="ECO:0000313" key="6">
    <source>
        <dbReference type="Proteomes" id="UP000675881"/>
    </source>
</evidence>
<reference evidence="5" key="1">
    <citation type="submission" date="2021-02" db="EMBL/GenBank/DDBJ databases">
        <authorList>
            <person name="Bekaert M."/>
        </authorList>
    </citation>
    <scope>NUCLEOTIDE SEQUENCE</scope>
    <source>
        <strain evidence="5">IoA-00</strain>
    </source>
</reference>
<dbReference type="SUPFAM" id="SSF57889">
    <property type="entry name" value="Cysteine-rich domain"/>
    <property type="match status" value="1"/>
</dbReference>
<dbReference type="PROSITE" id="PS50004">
    <property type="entry name" value="C2"/>
    <property type="match status" value="1"/>
</dbReference>
<feature type="compositionally biased region" description="Basic and acidic residues" evidence="3">
    <location>
        <begin position="77"/>
        <end position="105"/>
    </location>
</feature>
<dbReference type="PROSITE" id="PS50081">
    <property type="entry name" value="ZF_DAG_PE_2"/>
    <property type="match status" value="1"/>
</dbReference>
<dbReference type="EMBL" id="HG994581">
    <property type="protein sequence ID" value="CAF2877489.1"/>
    <property type="molecule type" value="Genomic_DNA"/>
</dbReference>
<keyword evidence="4" id="KW-0472">Membrane</keyword>
<dbReference type="Pfam" id="PF00168">
    <property type="entry name" value="C2"/>
    <property type="match status" value="1"/>
</dbReference>
<dbReference type="SMART" id="SM00239">
    <property type="entry name" value="C2"/>
    <property type="match status" value="1"/>
</dbReference>
<dbReference type="InterPro" id="IPR039934">
    <property type="entry name" value="C2CD2/C2CD2L"/>
</dbReference>
<dbReference type="InterPro" id="IPR000008">
    <property type="entry name" value="C2_dom"/>
</dbReference>
<keyword evidence="1" id="KW-0479">Metal-binding</keyword>
<feature type="compositionally biased region" description="Polar residues" evidence="3">
    <location>
        <begin position="63"/>
        <end position="74"/>
    </location>
</feature>
<dbReference type="PANTHER" id="PTHR21119:SF5">
    <property type="entry name" value="C2 DOMAIN-CONTAINING PROTEIN"/>
    <property type="match status" value="1"/>
</dbReference>
<evidence type="ECO:0000256" key="3">
    <source>
        <dbReference type="SAM" id="MobiDB-lite"/>
    </source>
</evidence>
<dbReference type="GO" id="GO:0046872">
    <property type="term" value="F:metal ion binding"/>
    <property type="evidence" value="ECO:0007669"/>
    <property type="project" value="UniProtKB-KW"/>
</dbReference>
<dbReference type="AlphaFoldDB" id="A0A7R8H5E8"/>
<evidence type="ECO:0000256" key="2">
    <source>
        <dbReference type="ARBA" id="ARBA00022833"/>
    </source>
</evidence>
<dbReference type="OrthoDB" id="9976063at2759"/>
<dbReference type="InterPro" id="IPR046349">
    <property type="entry name" value="C1-like_sf"/>
</dbReference>
<protein>
    <submittedName>
        <fullName evidence="5">(salmon louse) hypothetical protein</fullName>
    </submittedName>
</protein>
<evidence type="ECO:0000313" key="5">
    <source>
        <dbReference type="EMBL" id="CAF2877489.1"/>
    </source>
</evidence>
<evidence type="ECO:0000256" key="1">
    <source>
        <dbReference type="ARBA" id="ARBA00022723"/>
    </source>
</evidence>
<gene>
    <name evidence="5" type="ORF">LSAA_6246</name>
</gene>
<dbReference type="SMART" id="SM00109">
    <property type="entry name" value="C1"/>
    <property type="match status" value="1"/>
</dbReference>
<dbReference type="InterPro" id="IPR002219">
    <property type="entry name" value="PKC_DAG/PE"/>
</dbReference>
<dbReference type="Gene3D" id="3.30.60.20">
    <property type="match status" value="1"/>
</dbReference>
<accession>A0A7R8H5E8</accession>
<organism evidence="5 6">
    <name type="scientific">Lepeophtheirus salmonis</name>
    <name type="common">Salmon louse</name>
    <name type="synonym">Caligus salmonis</name>
    <dbReference type="NCBI Taxonomy" id="72036"/>
    <lineage>
        <taxon>Eukaryota</taxon>
        <taxon>Metazoa</taxon>
        <taxon>Ecdysozoa</taxon>
        <taxon>Arthropoda</taxon>
        <taxon>Crustacea</taxon>
        <taxon>Multicrustacea</taxon>
        <taxon>Hexanauplia</taxon>
        <taxon>Copepoda</taxon>
        <taxon>Siphonostomatoida</taxon>
        <taxon>Caligidae</taxon>
        <taxon>Lepeophtheirus</taxon>
    </lineage>
</organism>
<feature type="region of interest" description="Disordered" evidence="3">
    <location>
        <begin position="556"/>
        <end position="587"/>
    </location>
</feature>
<dbReference type="SUPFAM" id="SSF49562">
    <property type="entry name" value="C2 domain (Calcium/lipid-binding domain, CaLB)"/>
    <property type="match status" value="1"/>
</dbReference>
<feature type="transmembrane region" description="Helical" evidence="4">
    <location>
        <begin position="27"/>
        <end position="49"/>
    </location>
</feature>
<dbReference type="CDD" id="cd20831">
    <property type="entry name" value="C1_dGM13116p-like"/>
    <property type="match status" value="1"/>
</dbReference>
<dbReference type="PROSITE" id="PS00479">
    <property type="entry name" value="ZF_DAG_PE_1"/>
    <property type="match status" value="1"/>
</dbReference>
<keyword evidence="2" id="KW-0862">Zinc</keyword>
<keyword evidence="4" id="KW-0812">Transmembrane</keyword>
<dbReference type="Pfam" id="PF00130">
    <property type="entry name" value="C1_1"/>
    <property type="match status" value="1"/>
</dbReference>
<proteinExistence type="predicted"/>
<keyword evidence="6" id="KW-1185">Reference proteome</keyword>